<dbReference type="EMBL" id="JNVU01000009">
    <property type="protein sequence ID" value="KEI45827.1"/>
    <property type="molecule type" value="Genomic_DNA"/>
</dbReference>
<sequence length="218" mass="23202">MTRVHVVGSSRAAELVREGLGKLGHELVATESAEAVFACTDRIADVRALVNAIGRDCVLANCGPLATVEVQEAAAAAGAPVVSHPLQPGVLAEFLDPPLVIIGADEQWAARRIGAVYRQLSCHVLYTDIASADLVGPACHGFRLLNRCYFTQLTEVCQAAGVDMTSLLKGLQFDERIRIPGDNDPVDSHSVERLLAASADSSSPVLRLLDGIVRARKR</sequence>
<proteinExistence type="predicted"/>
<organism evidence="1 2">
    <name type="scientific">Saccharopolyspora rectivirgula</name>
    <dbReference type="NCBI Taxonomy" id="28042"/>
    <lineage>
        <taxon>Bacteria</taxon>
        <taxon>Bacillati</taxon>
        <taxon>Actinomycetota</taxon>
        <taxon>Actinomycetes</taxon>
        <taxon>Pseudonocardiales</taxon>
        <taxon>Pseudonocardiaceae</taxon>
        <taxon>Saccharopolyspora</taxon>
    </lineage>
</organism>
<dbReference type="RefSeq" id="WP_029722746.1">
    <property type="nucleotide sequence ID" value="NZ_JAJUIW010000002.1"/>
</dbReference>
<evidence type="ECO:0000313" key="1">
    <source>
        <dbReference type="EMBL" id="KEI45827.1"/>
    </source>
</evidence>
<evidence type="ECO:0008006" key="3">
    <source>
        <dbReference type="Google" id="ProtNLM"/>
    </source>
</evidence>
<dbReference type="Proteomes" id="UP000031419">
    <property type="component" value="Unassembled WGS sequence"/>
</dbReference>
<dbReference type="eggNOG" id="COG1004">
    <property type="taxonomic scope" value="Bacteria"/>
</dbReference>
<dbReference type="AlphaFoldDB" id="A0A073B3H7"/>
<evidence type="ECO:0000313" key="2">
    <source>
        <dbReference type="Proteomes" id="UP000031419"/>
    </source>
</evidence>
<dbReference type="STRING" id="28042.GU90_02830"/>
<reference evidence="1 2" key="1">
    <citation type="submission" date="2014-06" db="EMBL/GenBank/DDBJ databases">
        <title>Saccharopolyspora rectivirgula DSM-43113 Genome sequencing.</title>
        <authorList>
            <person name="Barrera C."/>
            <person name="Millon L."/>
            <person name="Rognon B."/>
            <person name="Zaugg C."/>
            <person name="Monod M."/>
        </authorList>
    </citation>
    <scope>NUCLEOTIDE SEQUENCE [LARGE SCALE GENOMIC DNA]</scope>
    <source>
        <strain evidence="1 2">DSM 43113</strain>
    </source>
</reference>
<comment type="caution">
    <text evidence="1">The sequence shown here is derived from an EMBL/GenBank/DDBJ whole genome shotgun (WGS) entry which is preliminary data.</text>
</comment>
<gene>
    <name evidence="1" type="ORF">GU90_02830</name>
</gene>
<keyword evidence="2" id="KW-1185">Reference proteome</keyword>
<accession>A0A073B3H7</accession>
<protein>
    <recommendedName>
        <fullName evidence="3">DUF2520 domain-containing protein</fullName>
    </recommendedName>
</protein>
<name>A0A073B3H7_9PSEU</name>